<dbReference type="PROSITE" id="PS51038">
    <property type="entry name" value="BAH"/>
    <property type="match status" value="2"/>
</dbReference>
<keyword evidence="3" id="KW-0156">Chromatin regulator</keyword>
<evidence type="ECO:0000259" key="14">
    <source>
        <dbReference type="PROSITE" id="PS51038"/>
    </source>
</evidence>
<evidence type="ECO:0008006" key="17">
    <source>
        <dbReference type="Google" id="ProtNLM"/>
    </source>
</evidence>
<evidence type="ECO:0000256" key="6">
    <source>
        <dbReference type="ARBA" id="ARBA00023163"/>
    </source>
</evidence>
<dbReference type="InterPro" id="IPR013087">
    <property type="entry name" value="Znf_C2H2_type"/>
</dbReference>
<dbReference type="VEuPathDB" id="VectorBase:GPPI019037"/>
<dbReference type="CDD" id="cd05518">
    <property type="entry name" value="Bromo_polybromo_IV"/>
    <property type="match status" value="1"/>
</dbReference>
<dbReference type="InterPro" id="IPR043151">
    <property type="entry name" value="BAH_sf"/>
</dbReference>
<keyword evidence="9" id="KW-0238">DNA-binding</keyword>
<dbReference type="SUPFAM" id="SSF47370">
    <property type="entry name" value="Bromodomain"/>
    <property type="match status" value="6"/>
</dbReference>
<keyword evidence="5 8" id="KW-0103">Bromodomain</keyword>
<dbReference type="PANTHER" id="PTHR16062:SF19">
    <property type="entry name" value="PROTEIN POLYBROMO-1"/>
    <property type="match status" value="1"/>
</dbReference>
<proteinExistence type="predicted"/>
<dbReference type="InterPro" id="IPR037382">
    <property type="entry name" value="Rsc/polybromo"/>
</dbReference>
<feature type="domain" description="Bromo" evidence="12">
    <location>
        <begin position="70"/>
        <end position="140"/>
    </location>
</feature>
<name>A0A1B0B4X1_9MUSC</name>
<keyword evidence="4" id="KW-0805">Transcription regulation</keyword>
<evidence type="ECO:0000256" key="4">
    <source>
        <dbReference type="ARBA" id="ARBA00023015"/>
    </source>
</evidence>
<dbReference type="FunFam" id="1.20.920.10:FF:000057">
    <property type="entry name" value="Polybromo 1"/>
    <property type="match status" value="1"/>
</dbReference>
<dbReference type="CDD" id="cd05515">
    <property type="entry name" value="Bromo_polybromo_V"/>
    <property type="match status" value="1"/>
</dbReference>
<feature type="coiled-coil region" evidence="10">
    <location>
        <begin position="1082"/>
        <end position="1109"/>
    </location>
</feature>
<dbReference type="InterPro" id="IPR036427">
    <property type="entry name" value="Bromodomain-like_sf"/>
</dbReference>
<feature type="domain" description="Bromo" evidence="12">
    <location>
        <begin position="213"/>
        <end position="283"/>
    </location>
</feature>
<dbReference type="GO" id="GO:0003682">
    <property type="term" value="F:chromatin binding"/>
    <property type="evidence" value="ECO:0007669"/>
    <property type="project" value="InterPro"/>
</dbReference>
<sequence>MLNRKRRASSISSKQDEDLGQLDDSTPEHSPVMQPTSAVIITSARKKRKLDPTELCQSLYDSIRNLKKEDGSMLCDTFIRAPKRRQEPSYYDVVNNPIDLLKIQQKLKTDVYDDLDELMQDFELLVKNAKAFYKPDSTEYQDAVTLWHYVVANKQRLMESLGIATEEEPKLKKGPRSARRLTTTGDEELKDDDMNPYEELFASVMTSVDTSMSDRPLHRMFLLLPSKKVYPDYYDVIEHPIDLRLIATKIQTNAYSSLIEMERDLLQMTKNACQFNEPGSQIYKDAKTLKKIFTQKRIELDSGKTKIMRRSKGLSSSAIAALKEEADSSDDDETSKKGEGPMWALFDHLYNAPGHSEHPGATGPPLGTSLWKLPVRRFHPEYFELIKRPISMCQIHTKLNKGEYANISDLTGDLYLMLDNAKKAYAATHRTHKDAVKMLKLMNAKLVEESLDQETSEMEEDEEDEDDEEVEHLTGPGSTEPQPEKKKKGRPRLNPIQHNSVGNTTPITSATNISPKSSRIPINAALKKKILSIQKYLVDYTVNNRRPIELFMEKPPRKVYPDYYDIIQNPIDMNTIEHNIKTDKYKDLEDVVADYRLMFANCRQYNEEGSTIYEDANILEKALNEKLKEFPGLNEIKKPLQKSNKLGRRRGNHIPVTDKLWQFYEAIRDYQEPKGKRQLSLIFTKLPSKTEYPDYYDIIKDPMDMERIANKLKQASYESVDELAADFLLMLENACKYNEPDSQIYKDALVLQHLTLQLKQNLRNDRESVPDVSLAVQELLLTLFTSLYNHQDEAGRCYSDSLQELPEYDELPGDQKVRGISLDLVKRRLDKGVYKRLDVFQEDVFACLERARRLSRTDSDVFQDSIELQSFFIKKRDEICADTLNSPALNYTLDKMLSEVEIMKQQKLPQEEPDQDQEDKEDVDTAAMHGESMIINQKVFSAGDFVYFQHNENKIPSIAYIERLWTSEDNNKMMHGAVFLRPHETFHVTTRKFLEKEVFKSSVSQTIPMDRVLGKCYIMHIKDYIKMKPENFDEKDVFVCESRYNVRARSFKKFKNWPFVRENDPNVKFILREKPVEIKRVMSVFKERIEKHKGELEELKLQEALIEKEKPNVPCDPPFNPEPNSVYYQQYNTICSGVVKTGDFVYVATQSGKQSIAQIHQIWEQNNKSYFKGPWLLAPNEITPPLPSQPPLGKPFYRQELLVSTVEEITPVIAIVGRCAVLEYQEYITCRPTEFPESDVYICEAAYDELKKALRKFQSPGGILKKFLHSADVTQDEIFFFKAVIKPIKEGKCSDYTESLIMMEDSLDGNPPSVNSDIATTSSPAPSVSSTPLSSKKPKTTKKSLTGYILYSSEVRKGICTANPDASFGDISRMVGNEWKNLPASVKQNWEDRASRINEESAARRELDETLNCSSPGPNNEQQTSLTYECLWDKCDFQFEDSVDCMEHCLADGTGHVQRTAQANDSEYVCLWRNCIRVRKNMQAFPTLLRLIKHVREVHLSKPGKVVHPNERSKNFVPRKAKVGAIISQQITTNTGINVAPNSLLPRGVVGGTQTEGNQIQYQPQVLGPPPEPMFVTVPPRPQRVLHSEAYIKYISSLQGTTAQLNAQNSANWKRALTPLTPSAITKPHTSICTANPDASFGDISRMVGNEWKNLPASVKQNWEDRASRINEESAARRELDETLNCSSPGPNNEQQTSLTYECLWDKCDFQFEDSVDCMEHCLADGTGHVQRTAQANDSEYVCLWRNCIRVRKNMQAFPTLLRLIKHVREVHLSKPGKVVHPNERSKNFVPRKAKVGAIISQQITTNTGINVAPNSLLPRGVVGGTQTEGNQIQYQPQVLGPPPEPMFVTVPPRPQRVLHSEAYIKYISSLQGTTAQLNAQNSANWKRALTPLTPSAITKPHTSLPSQWLGKYANTNGEDVVKALCHLRNFMMDDVLQIQRNYF</sequence>
<dbReference type="PROSITE" id="PS50014">
    <property type="entry name" value="BROMODOMAIN_2"/>
    <property type="match status" value="5"/>
</dbReference>
<dbReference type="FunFam" id="1.20.920.10:FF:000009">
    <property type="entry name" value="Protein polybromo-1 isoform 1"/>
    <property type="match status" value="1"/>
</dbReference>
<evidence type="ECO:0000313" key="15">
    <source>
        <dbReference type="EnsemblMetazoa" id="GPPI019037-PA"/>
    </source>
</evidence>
<keyword evidence="7 9" id="KW-0539">Nucleus</keyword>
<dbReference type="STRING" id="67801.A0A1B0B4X1"/>
<dbReference type="Pfam" id="PF00505">
    <property type="entry name" value="HMG_box"/>
    <property type="match status" value="2"/>
</dbReference>
<dbReference type="Pfam" id="PF01426">
    <property type="entry name" value="BAH"/>
    <property type="match status" value="2"/>
</dbReference>
<feature type="domain" description="BAH" evidence="14">
    <location>
        <begin position="1137"/>
        <end position="1258"/>
    </location>
</feature>
<feature type="compositionally biased region" description="Polar residues" evidence="11">
    <location>
        <begin position="496"/>
        <end position="512"/>
    </location>
</feature>
<dbReference type="CDD" id="cd05517">
    <property type="entry name" value="Bromo_polybromo_II"/>
    <property type="match status" value="1"/>
</dbReference>
<feature type="region of interest" description="Disordered" evidence="11">
    <location>
        <begin position="1311"/>
        <end position="1340"/>
    </location>
</feature>
<dbReference type="PANTHER" id="PTHR16062">
    <property type="entry name" value="SWI/SNF-RELATED"/>
    <property type="match status" value="1"/>
</dbReference>
<feature type="region of interest" description="Disordered" evidence="11">
    <location>
        <begin position="451"/>
        <end position="512"/>
    </location>
</feature>
<feature type="compositionally biased region" description="Acidic residues" evidence="11">
    <location>
        <begin position="451"/>
        <end position="470"/>
    </location>
</feature>
<dbReference type="SMART" id="SM00297">
    <property type="entry name" value="BROMO"/>
    <property type="match status" value="6"/>
</dbReference>
<feature type="domain" description="HMG box" evidence="13">
    <location>
        <begin position="1341"/>
        <end position="1411"/>
    </location>
</feature>
<keyword evidence="2" id="KW-0677">Repeat</keyword>
<evidence type="ECO:0000313" key="16">
    <source>
        <dbReference type="Proteomes" id="UP000092460"/>
    </source>
</evidence>
<feature type="domain" description="Bromo" evidence="12">
    <location>
        <begin position="362"/>
        <end position="421"/>
    </location>
</feature>
<protein>
    <recommendedName>
        <fullName evidence="17">Protein polybromo-1</fullName>
    </recommendedName>
</protein>
<dbReference type="Gene3D" id="1.20.920.10">
    <property type="entry name" value="Bromodomain-like"/>
    <property type="match status" value="6"/>
</dbReference>
<feature type="compositionally biased region" description="Low complexity" evidence="11">
    <location>
        <begin position="1319"/>
        <end position="1335"/>
    </location>
</feature>
<dbReference type="InterPro" id="IPR001487">
    <property type="entry name" value="Bromodomain"/>
</dbReference>
<evidence type="ECO:0000259" key="12">
    <source>
        <dbReference type="PROSITE" id="PS50014"/>
    </source>
</evidence>
<evidence type="ECO:0000256" key="2">
    <source>
        <dbReference type="ARBA" id="ARBA00022737"/>
    </source>
</evidence>
<dbReference type="Gene3D" id="1.10.30.10">
    <property type="entry name" value="High mobility group box domain"/>
    <property type="match status" value="2"/>
</dbReference>
<evidence type="ECO:0000256" key="8">
    <source>
        <dbReference type="PROSITE-ProRule" id="PRU00035"/>
    </source>
</evidence>
<reference evidence="16" key="1">
    <citation type="submission" date="2015-01" db="EMBL/GenBank/DDBJ databases">
        <authorList>
            <person name="Aksoy S."/>
            <person name="Warren W."/>
            <person name="Wilson R.K."/>
        </authorList>
    </citation>
    <scope>NUCLEOTIDE SEQUENCE [LARGE SCALE GENOMIC DNA]</scope>
    <source>
        <strain evidence="16">IAEA</strain>
    </source>
</reference>
<dbReference type="GO" id="GO:0016514">
    <property type="term" value="C:SWI/SNF complex"/>
    <property type="evidence" value="ECO:0007669"/>
    <property type="project" value="TreeGrafter"/>
</dbReference>
<dbReference type="CDD" id="cd05524">
    <property type="entry name" value="Bromo_polybromo_I"/>
    <property type="match status" value="1"/>
</dbReference>
<dbReference type="CDD" id="cd04717">
    <property type="entry name" value="BAH_polybromo"/>
    <property type="match status" value="1"/>
</dbReference>
<dbReference type="Gene3D" id="2.30.30.490">
    <property type="match status" value="2"/>
</dbReference>
<dbReference type="FunFam" id="1.20.920.10:FF:000045">
    <property type="entry name" value="protein polybromo-1"/>
    <property type="match status" value="1"/>
</dbReference>
<feature type="domain" description="Bromo" evidence="12">
    <location>
        <begin position="675"/>
        <end position="745"/>
    </location>
</feature>
<dbReference type="InterPro" id="IPR018359">
    <property type="entry name" value="Bromodomain_CS"/>
</dbReference>
<dbReference type="GO" id="GO:0003677">
    <property type="term" value="F:DNA binding"/>
    <property type="evidence" value="ECO:0007669"/>
    <property type="project" value="UniProtKB-UniRule"/>
</dbReference>
<evidence type="ECO:0000259" key="13">
    <source>
        <dbReference type="PROSITE" id="PS50118"/>
    </source>
</evidence>
<reference evidence="15" key="2">
    <citation type="submission" date="2020-05" db="UniProtKB">
        <authorList>
            <consortium name="EnsemblMetazoa"/>
        </authorList>
    </citation>
    <scope>IDENTIFICATION</scope>
    <source>
        <strain evidence="15">IAEA</strain>
    </source>
</reference>
<dbReference type="InterPro" id="IPR009071">
    <property type="entry name" value="HMG_box_dom"/>
</dbReference>
<dbReference type="Pfam" id="PF00439">
    <property type="entry name" value="Bromodomain"/>
    <property type="match status" value="5"/>
</dbReference>
<dbReference type="EnsemblMetazoa" id="GPPI019037-RA">
    <property type="protein sequence ID" value="GPPI019037-PA"/>
    <property type="gene ID" value="GPPI019037"/>
</dbReference>
<feature type="region of interest" description="Disordered" evidence="11">
    <location>
        <begin position="168"/>
        <end position="189"/>
    </location>
</feature>
<dbReference type="GO" id="GO:0006338">
    <property type="term" value="P:chromatin remodeling"/>
    <property type="evidence" value="ECO:0007669"/>
    <property type="project" value="InterPro"/>
</dbReference>
<dbReference type="FunFam" id="1.20.920.10:FF:000006">
    <property type="entry name" value="protein polybromo-1 isoform X1"/>
    <property type="match status" value="1"/>
</dbReference>
<dbReference type="InterPro" id="IPR036910">
    <property type="entry name" value="HMG_box_dom_sf"/>
</dbReference>
<evidence type="ECO:0000256" key="7">
    <source>
        <dbReference type="ARBA" id="ARBA00023242"/>
    </source>
</evidence>
<dbReference type="InterPro" id="IPR001025">
    <property type="entry name" value="BAH_dom"/>
</dbReference>
<keyword evidence="10" id="KW-0175">Coiled coil</keyword>
<dbReference type="SMART" id="SM00355">
    <property type="entry name" value="ZnF_C2H2"/>
    <property type="match status" value="4"/>
</dbReference>
<accession>A0A1B0B4X1</accession>
<evidence type="ECO:0000256" key="5">
    <source>
        <dbReference type="ARBA" id="ARBA00023117"/>
    </source>
</evidence>
<evidence type="ECO:0000256" key="11">
    <source>
        <dbReference type="SAM" id="MobiDB-lite"/>
    </source>
</evidence>
<dbReference type="PROSITE" id="PS00633">
    <property type="entry name" value="BROMODOMAIN_1"/>
    <property type="match status" value="2"/>
</dbReference>
<keyword evidence="16" id="KW-1185">Reference proteome</keyword>
<dbReference type="CDD" id="cd21984">
    <property type="entry name" value="HMG-box_PB1"/>
    <property type="match status" value="1"/>
</dbReference>
<comment type="subcellular location">
    <subcellularLocation>
        <location evidence="1">Nucleus</location>
    </subcellularLocation>
</comment>
<dbReference type="SMART" id="SM00439">
    <property type="entry name" value="BAH"/>
    <property type="match status" value="2"/>
</dbReference>
<dbReference type="EMBL" id="JXJN01008572">
    <property type="status" value="NOT_ANNOTATED_CDS"/>
    <property type="molecule type" value="Genomic_DNA"/>
</dbReference>
<evidence type="ECO:0000256" key="9">
    <source>
        <dbReference type="PROSITE-ProRule" id="PRU00267"/>
    </source>
</evidence>
<feature type="DNA-binding region" description="HMG box" evidence="9">
    <location>
        <begin position="1341"/>
        <end position="1411"/>
    </location>
</feature>
<evidence type="ECO:0000256" key="3">
    <source>
        <dbReference type="ARBA" id="ARBA00022853"/>
    </source>
</evidence>
<dbReference type="InterPro" id="IPR037968">
    <property type="entry name" value="PBRM1_BD5"/>
</dbReference>
<feature type="domain" description="Bromo" evidence="12">
    <location>
        <begin position="543"/>
        <end position="613"/>
    </location>
</feature>
<feature type="domain" description="BAH" evidence="14">
    <location>
        <begin position="938"/>
        <end position="1055"/>
    </location>
</feature>
<dbReference type="PROSITE" id="PS50118">
    <property type="entry name" value="HMG_BOX_2"/>
    <property type="match status" value="1"/>
</dbReference>
<organism evidence="15 16">
    <name type="scientific">Glossina palpalis gambiensis</name>
    <dbReference type="NCBI Taxonomy" id="67801"/>
    <lineage>
        <taxon>Eukaryota</taxon>
        <taxon>Metazoa</taxon>
        <taxon>Ecdysozoa</taxon>
        <taxon>Arthropoda</taxon>
        <taxon>Hexapoda</taxon>
        <taxon>Insecta</taxon>
        <taxon>Pterygota</taxon>
        <taxon>Neoptera</taxon>
        <taxon>Endopterygota</taxon>
        <taxon>Diptera</taxon>
        <taxon>Brachycera</taxon>
        <taxon>Muscomorpha</taxon>
        <taxon>Hippoboscoidea</taxon>
        <taxon>Glossinidae</taxon>
        <taxon>Glossina</taxon>
    </lineage>
</organism>
<feature type="region of interest" description="Disordered" evidence="11">
    <location>
        <begin position="1"/>
        <end position="35"/>
    </location>
</feature>
<keyword evidence="6" id="KW-0804">Transcription</keyword>
<dbReference type="SUPFAM" id="SSF47095">
    <property type="entry name" value="HMG-box"/>
    <property type="match status" value="2"/>
</dbReference>
<evidence type="ECO:0000256" key="1">
    <source>
        <dbReference type="ARBA" id="ARBA00004123"/>
    </source>
</evidence>
<dbReference type="PRINTS" id="PR00503">
    <property type="entry name" value="BROMODOMAIN"/>
</dbReference>
<dbReference type="GO" id="GO:0006368">
    <property type="term" value="P:transcription elongation by RNA polymerase II"/>
    <property type="evidence" value="ECO:0007669"/>
    <property type="project" value="TreeGrafter"/>
</dbReference>
<dbReference type="Proteomes" id="UP000092460">
    <property type="component" value="Unassembled WGS sequence"/>
</dbReference>
<evidence type="ECO:0000256" key="10">
    <source>
        <dbReference type="SAM" id="Coils"/>
    </source>
</evidence>
<dbReference type="FunFam" id="1.20.920.10:FF:000064">
    <property type="entry name" value="Polybromo 1"/>
    <property type="match status" value="1"/>
</dbReference>
<dbReference type="GO" id="GO:0016586">
    <property type="term" value="C:RSC-type complex"/>
    <property type="evidence" value="ECO:0007669"/>
    <property type="project" value="InterPro"/>
</dbReference>
<dbReference type="SMART" id="SM00398">
    <property type="entry name" value="HMG"/>
    <property type="match status" value="2"/>
</dbReference>
<dbReference type="CDD" id="cd05526">
    <property type="entry name" value="Bromo_polybromo_VI"/>
    <property type="match status" value="1"/>
</dbReference>